<evidence type="ECO:0000256" key="5">
    <source>
        <dbReference type="ARBA" id="ARBA00023146"/>
    </source>
</evidence>
<evidence type="ECO:0000256" key="4">
    <source>
        <dbReference type="ARBA" id="ARBA00022917"/>
    </source>
</evidence>
<reference evidence="7 8" key="1">
    <citation type="submission" date="2022-03" db="EMBL/GenBank/DDBJ databases">
        <title>Luteimonas soily sp. nov., a novel bacterium isolated from the soil.</title>
        <authorList>
            <person name="Zhang X."/>
        </authorList>
    </citation>
    <scope>NUCLEOTIDE SEQUENCE [LARGE SCALE GENOMIC DNA]</scope>
    <source>
        <strain evidence="7 8">50</strain>
    </source>
</reference>
<comment type="caution">
    <text evidence="7">The sequence shown here is derived from an EMBL/GenBank/DDBJ whole genome shotgun (WGS) entry which is preliminary data.</text>
</comment>
<evidence type="ECO:0000313" key="8">
    <source>
        <dbReference type="Proteomes" id="UP001165423"/>
    </source>
</evidence>
<keyword evidence="2" id="KW-0547">Nucleotide-binding</keyword>
<accession>A0ABT0A4L7</accession>
<dbReference type="EMBL" id="JALGCL010000002">
    <property type="protein sequence ID" value="MCJ0825926.1"/>
    <property type="molecule type" value="Genomic_DNA"/>
</dbReference>
<dbReference type="Pfam" id="PF01409">
    <property type="entry name" value="tRNA-synt_2d"/>
    <property type="match status" value="1"/>
</dbReference>
<feature type="domain" description="Phenylalanyl-tRNA synthetase" evidence="6">
    <location>
        <begin position="2"/>
        <end position="38"/>
    </location>
</feature>
<keyword evidence="3" id="KW-0067">ATP-binding</keyword>
<feature type="non-terminal residue" evidence="7">
    <location>
        <position position="1"/>
    </location>
</feature>
<proteinExistence type="predicted"/>
<protein>
    <submittedName>
        <fullName evidence="7">Phenylalanine--tRNA ligase subunit alpha</fullName>
    </submittedName>
</protein>
<organism evidence="7 8">
    <name type="scientific">Cognatiluteimonas sedimenti</name>
    <dbReference type="NCBI Taxonomy" id="2927791"/>
    <lineage>
        <taxon>Bacteria</taxon>
        <taxon>Pseudomonadati</taxon>
        <taxon>Pseudomonadota</taxon>
        <taxon>Gammaproteobacteria</taxon>
        <taxon>Lysobacterales</taxon>
        <taxon>Lysobacteraceae</taxon>
        <taxon>Cognatiluteimonas</taxon>
    </lineage>
</organism>
<keyword evidence="5" id="KW-0030">Aminoacyl-tRNA synthetase</keyword>
<evidence type="ECO:0000313" key="7">
    <source>
        <dbReference type="EMBL" id="MCJ0825926.1"/>
    </source>
</evidence>
<evidence type="ECO:0000259" key="6">
    <source>
        <dbReference type="Pfam" id="PF01409"/>
    </source>
</evidence>
<keyword evidence="4" id="KW-0648">Protein biosynthesis</keyword>
<dbReference type="InterPro" id="IPR045864">
    <property type="entry name" value="aa-tRNA-synth_II/BPL/LPL"/>
</dbReference>
<dbReference type="GO" id="GO:0016874">
    <property type="term" value="F:ligase activity"/>
    <property type="evidence" value="ECO:0007669"/>
    <property type="project" value="UniProtKB-KW"/>
</dbReference>
<evidence type="ECO:0000256" key="1">
    <source>
        <dbReference type="ARBA" id="ARBA00022598"/>
    </source>
</evidence>
<keyword evidence="8" id="KW-1185">Reference proteome</keyword>
<dbReference type="SUPFAM" id="SSF55681">
    <property type="entry name" value="Class II aaRS and biotin synthetases"/>
    <property type="match status" value="1"/>
</dbReference>
<gene>
    <name evidence="7" type="ORF">MQC88_08150</name>
</gene>
<evidence type="ECO:0000256" key="3">
    <source>
        <dbReference type="ARBA" id="ARBA00022840"/>
    </source>
</evidence>
<name>A0ABT0A4L7_9GAMM</name>
<dbReference type="Proteomes" id="UP001165423">
    <property type="component" value="Unassembled WGS sequence"/>
</dbReference>
<evidence type="ECO:0000256" key="2">
    <source>
        <dbReference type="ARBA" id="ARBA00022741"/>
    </source>
</evidence>
<keyword evidence="1 7" id="KW-0436">Ligase</keyword>
<sequence>RHTGFAFGLGVERFAMLRHGVDDLRSFFDNDVRFLRQFA</sequence>
<dbReference type="Gene3D" id="3.30.930.10">
    <property type="entry name" value="Bira Bifunctional Protein, Domain 2"/>
    <property type="match status" value="1"/>
</dbReference>
<dbReference type="InterPro" id="IPR002319">
    <property type="entry name" value="Phenylalanyl-tRNA_Synthase"/>
</dbReference>